<gene>
    <name evidence="3" type="ORF">IV203_026251</name>
</gene>
<feature type="compositionally biased region" description="Polar residues" evidence="1">
    <location>
        <begin position="523"/>
        <end position="535"/>
    </location>
</feature>
<dbReference type="AlphaFoldDB" id="A0A9K3PXD8"/>
<dbReference type="InterPro" id="IPR050357">
    <property type="entry name" value="Arrestin_domain-protein"/>
</dbReference>
<dbReference type="SMART" id="SM01017">
    <property type="entry name" value="Arrestin_C"/>
    <property type="match status" value="1"/>
</dbReference>
<keyword evidence="4" id="KW-1185">Reference proteome</keyword>
<dbReference type="OrthoDB" id="46975at2759"/>
<feature type="region of interest" description="Disordered" evidence="1">
    <location>
        <begin position="446"/>
        <end position="539"/>
    </location>
</feature>
<comment type="caution">
    <text evidence="3">The sequence shown here is derived from an EMBL/GenBank/DDBJ whole genome shotgun (WGS) entry which is preliminary data.</text>
</comment>
<name>A0A9K3PXD8_9STRA</name>
<dbReference type="GO" id="GO:0005737">
    <property type="term" value="C:cytoplasm"/>
    <property type="evidence" value="ECO:0007669"/>
    <property type="project" value="TreeGrafter"/>
</dbReference>
<protein>
    <submittedName>
        <fullName evidence="3">Arrestin or S-antigen, C-terminal domain containing protein</fullName>
    </submittedName>
</protein>
<evidence type="ECO:0000313" key="3">
    <source>
        <dbReference type="EMBL" id="KAG7362891.1"/>
    </source>
</evidence>
<proteinExistence type="predicted"/>
<accession>A0A9K3PXD8</accession>
<reference evidence="3" key="1">
    <citation type="journal article" date="2021" name="Sci. Rep.">
        <title>Diploid genomic architecture of Nitzschia inconspicua, an elite biomass production diatom.</title>
        <authorList>
            <person name="Oliver A."/>
            <person name="Podell S."/>
            <person name="Pinowska A."/>
            <person name="Traller J.C."/>
            <person name="Smith S.R."/>
            <person name="McClure R."/>
            <person name="Beliaev A."/>
            <person name="Bohutskyi P."/>
            <person name="Hill E.A."/>
            <person name="Rabines A."/>
            <person name="Zheng H."/>
            <person name="Allen L.Z."/>
            <person name="Kuo A."/>
            <person name="Grigoriev I.V."/>
            <person name="Allen A.E."/>
            <person name="Hazlebeck D."/>
            <person name="Allen E.E."/>
        </authorList>
    </citation>
    <scope>NUCLEOTIDE SEQUENCE</scope>
    <source>
        <strain evidence="3">Hildebrandi</strain>
    </source>
</reference>
<reference evidence="3" key="2">
    <citation type="submission" date="2021-04" db="EMBL/GenBank/DDBJ databases">
        <authorList>
            <person name="Podell S."/>
        </authorList>
    </citation>
    <scope>NUCLEOTIDE SEQUENCE</scope>
    <source>
        <strain evidence="3">Hildebrandi</strain>
    </source>
</reference>
<dbReference type="EMBL" id="JAGRRH010000010">
    <property type="protein sequence ID" value="KAG7362891.1"/>
    <property type="molecule type" value="Genomic_DNA"/>
</dbReference>
<sequence length="706" mass="79336">MGNKASLFITLDNGNERAIVAGNSLKGKVVLNVQRKLPPGELVLRLVGTEYTIIPTRKGTRQVKFLLECSWVGNISTTYLSLTNFFINISFHHRREERTIARAFTQLKNFGGSRKIAKGLYSQPFEFLLPPSLPSSTQFPKSEGKYFHGRIQYRLSAEMGDLVVDRIFDVISAPLGDNIVPCIAEPTTYELKQARVLRKGYLSVGACVDNSHVGRGQTMRVSLSARNDSSCDIDRIRVKLTEIIEYKAGDESHLCKNELVEIKDVHLPLLQRSRSQDNLRLRKKKTRDDMATTYSEILNDLRSGNNTFKLTIPKSARDSYNGNLMTISHVLKITFYTGGMTVENPSTKIAIVVGSPRCNDLTGIVQRNADAIATIVGEDPLPSEVPDPCDDSTVSVGGEIPMAEARILPPFVNSPNRYPIDGNNSLRPARILPYNDEDYEDYERQFLPSPMPIPSAPHESLLDAGNQRTRQREGTRIDAPLGGSANPSHRYQPQPYAPNAMYSRSNPIRDRERFDSTADGSDLESSAESSYGQEQLRNRFDSYSYGETTAMSDLTDLHERPQLGHAEVLPYDKPKSSKELFQKLLRELRASIHDYEVISNKTREADYRELYASLTPKDYGLLISTVSMSYQVQVAVLLARQLVYSSSFTCCHCAEAVNKTSTYFRTNMVEALIPYVHDLAINRNLIESELTDWERCVTARAFENLK</sequence>
<dbReference type="GO" id="GO:0015031">
    <property type="term" value="P:protein transport"/>
    <property type="evidence" value="ECO:0007669"/>
    <property type="project" value="TreeGrafter"/>
</dbReference>
<dbReference type="Proteomes" id="UP000693970">
    <property type="component" value="Unassembled WGS sequence"/>
</dbReference>
<evidence type="ECO:0000256" key="1">
    <source>
        <dbReference type="SAM" id="MobiDB-lite"/>
    </source>
</evidence>
<feature type="compositionally biased region" description="Basic and acidic residues" evidence="1">
    <location>
        <begin position="507"/>
        <end position="516"/>
    </location>
</feature>
<evidence type="ECO:0000313" key="4">
    <source>
        <dbReference type="Proteomes" id="UP000693970"/>
    </source>
</evidence>
<feature type="domain" description="Arrestin C-terminal-like" evidence="2">
    <location>
        <begin position="198"/>
        <end position="358"/>
    </location>
</feature>
<organism evidence="3 4">
    <name type="scientific">Nitzschia inconspicua</name>
    <dbReference type="NCBI Taxonomy" id="303405"/>
    <lineage>
        <taxon>Eukaryota</taxon>
        <taxon>Sar</taxon>
        <taxon>Stramenopiles</taxon>
        <taxon>Ochrophyta</taxon>
        <taxon>Bacillariophyta</taxon>
        <taxon>Bacillariophyceae</taxon>
        <taxon>Bacillariophycidae</taxon>
        <taxon>Bacillariales</taxon>
        <taxon>Bacillariaceae</taxon>
        <taxon>Nitzschia</taxon>
    </lineage>
</organism>
<dbReference type="PANTHER" id="PTHR11188">
    <property type="entry name" value="ARRESTIN DOMAIN CONTAINING PROTEIN"/>
    <property type="match status" value="1"/>
</dbReference>
<dbReference type="PANTHER" id="PTHR11188:SF17">
    <property type="entry name" value="FI21816P1"/>
    <property type="match status" value="1"/>
</dbReference>
<evidence type="ECO:0000259" key="2">
    <source>
        <dbReference type="SMART" id="SM01017"/>
    </source>
</evidence>
<dbReference type="InterPro" id="IPR011022">
    <property type="entry name" value="Arrestin_C-like"/>
</dbReference>
<dbReference type="Pfam" id="PF02752">
    <property type="entry name" value="Arrestin_C"/>
    <property type="match status" value="1"/>
</dbReference>